<reference evidence="13" key="3">
    <citation type="submission" date="2018-07" db="EMBL/GenBank/DDBJ databases">
        <authorList>
            <person name="Mckenzie S.K."/>
            <person name="Kronauer D.J.C."/>
        </authorList>
    </citation>
    <scope>NUCLEOTIDE SEQUENCE</scope>
    <source>
        <strain evidence="13">Clonal line C1</strain>
    </source>
</reference>
<evidence type="ECO:0000256" key="3">
    <source>
        <dbReference type="ARBA" id="ARBA00006940"/>
    </source>
</evidence>
<comment type="function">
    <text evidence="11">Component of the anaphase promoting complex/cyclosome (APC/C), a cell cycle-regulated E3 ubiquitin ligase that controls progression through mitosis and the G1 phase of the cell cycle. The APC/C complex acts by mediating ubiquitination and subsequent degradation of target proteins: it mainly mediates the formation of 'Lys-11'-linked polyubiquitin chains and, to a lower extent, the formation of 'Lys-48'- and 'Lys-63'-linked polyubiquitin chains. The APC/C complex catalyzes assembly of branched 'Lys-11'-/'Lys-48'-linked branched ubiquitin chains on target proteins.</text>
</comment>
<evidence type="ECO:0000256" key="9">
    <source>
        <dbReference type="ARBA" id="ARBA00023306"/>
    </source>
</evidence>
<evidence type="ECO:0000256" key="8">
    <source>
        <dbReference type="ARBA" id="ARBA00023242"/>
    </source>
</evidence>
<sequence>MDSQVCGDGRLIDLIDEGWRKERLPIDDISTPVAELPDPESDNGDSHMTLKELEQKWNNLALSSLSDNHLHSPTPLHN</sequence>
<keyword evidence="14" id="KW-1185">Reference proteome</keyword>
<dbReference type="EMBL" id="KK107321">
    <property type="protein sequence ID" value="EZA52696.1"/>
    <property type="molecule type" value="Genomic_DNA"/>
</dbReference>
<evidence type="ECO:0000256" key="4">
    <source>
        <dbReference type="ARBA" id="ARBA00013935"/>
    </source>
</evidence>
<evidence type="ECO:0000256" key="2">
    <source>
        <dbReference type="ARBA" id="ARBA00004906"/>
    </source>
</evidence>
<dbReference type="Proteomes" id="UP000279307">
    <property type="component" value="Chromosome 2"/>
</dbReference>
<organism evidence="12 14">
    <name type="scientific">Ooceraea biroi</name>
    <name type="common">Clonal raider ant</name>
    <name type="synonym">Cerapachys biroi</name>
    <dbReference type="NCBI Taxonomy" id="2015173"/>
    <lineage>
        <taxon>Eukaryota</taxon>
        <taxon>Metazoa</taxon>
        <taxon>Ecdysozoa</taxon>
        <taxon>Arthropoda</taxon>
        <taxon>Hexapoda</taxon>
        <taxon>Insecta</taxon>
        <taxon>Pterygota</taxon>
        <taxon>Neoptera</taxon>
        <taxon>Endopterygota</taxon>
        <taxon>Hymenoptera</taxon>
        <taxon>Apocrita</taxon>
        <taxon>Aculeata</taxon>
        <taxon>Formicoidea</taxon>
        <taxon>Formicidae</taxon>
        <taxon>Dorylinae</taxon>
        <taxon>Ooceraea</taxon>
    </lineage>
</organism>
<dbReference type="OMA" id="PHDDIAV"/>
<dbReference type="GO" id="GO:0051301">
    <property type="term" value="P:cell division"/>
    <property type="evidence" value="ECO:0007669"/>
    <property type="project" value="UniProtKB-KW"/>
</dbReference>
<evidence type="ECO:0000313" key="15">
    <source>
        <dbReference type="Proteomes" id="UP000279307"/>
    </source>
</evidence>
<evidence type="ECO:0000256" key="10">
    <source>
        <dbReference type="ARBA" id="ARBA00031338"/>
    </source>
</evidence>
<gene>
    <name evidence="13" type="ORF">DMN91_001549</name>
    <name evidence="12" type="ORF">X777_07077</name>
</gene>
<evidence type="ECO:0000313" key="12">
    <source>
        <dbReference type="EMBL" id="EZA52696.1"/>
    </source>
</evidence>
<evidence type="ECO:0000313" key="13">
    <source>
        <dbReference type="EMBL" id="RLU25393.1"/>
    </source>
</evidence>
<keyword evidence="5" id="KW-0132">Cell division</keyword>
<dbReference type="Pfam" id="PF05839">
    <property type="entry name" value="Apc13p"/>
    <property type="match status" value="1"/>
</dbReference>
<evidence type="ECO:0000256" key="11">
    <source>
        <dbReference type="ARBA" id="ARBA00045696"/>
    </source>
</evidence>
<evidence type="ECO:0000256" key="6">
    <source>
        <dbReference type="ARBA" id="ARBA00022776"/>
    </source>
</evidence>
<comment type="pathway">
    <text evidence="2">Protein modification; protein ubiquitination.</text>
</comment>
<protein>
    <recommendedName>
        <fullName evidence="4">Anaphase-promoting complex subunit 13</fullName>
    </recommendedName>
    <alternativeName>
        <fullName evidence="10">Cyclosome subunit 13</fullName>
    </alternativeName>
</protein>
<dbReference type="AlphaFoldDB" id="A0A026WAL0"/>
<comment type="similarity">
    <text evidence="3">Belongs to the APC13 family.</text>
</comment>
<reference evidence="13 15" key="2">
    <citation type="journal article" date="2018" name="Genome Res.">
        <title>The genomic architecture and molecular evolution of ant odorant receptors.</title>
        <authorList>
            <person name="McKenzie S.K."/>
            <person name="Kronauer D.J.C."/>
        </authorList>
    </citation>
    <scope>NUCLEOTIDE SEQUENCE [LARGE SCALE GENOMIC DNA]</scope>
    <source>
        <strain evidence="13">Clonal line C1</strain>
    </source>
</reference>
<dbReference type="STRING" id="2015173.A0A026WAL0"/>
<dbReference type="PANTHER" id="PTHR28672:SF1">
    <property type="entry name" value="ANAPHASE-PROMOTING COMPLEX SUBUNIT 13"/>
    <property type="match status" value="1"/>
</dbReference>
<keyword evidence="9" id="KW-0131">Cell cycle</keyword>
<dbReference type="GO" id="GO:0070979">
    <property type="term" value="P:protein K11-linked ubiquitination"/>
    <property type="evidence" value="ECO:0007669"/>
    <property type="project" value="TreeGrafter"/>
</dbReference>
<evidence type="ECO:0000313" key="14">
    <source>
        <dbReference type="Proteomes" id="UP000053097"/>
    </source>
</evidence>
<proteinExistence type="inferred from homology"/>
<comment type="subcellular location">
    <subcellularLocation>
        <location evidence="1">Nucleus</location>
    </subcellularLocation>
</comment>
<keyword evidence="7" id="KW-0833">Ubl conjugation pathway</keyword>
<dbReference type="PANTHER" id="PTHR28672">
    <property type="entry name" value="ANAPHASE-PROMOTING COMPLEX SUBUNIT 13"/>
    <property type="match status" value="1"/>
</dbReference>
<evidence type="ECO:0000256" key="1">
    <source>
        <dbReference type="ARBA" id="ARBA00004123"/>
    </source>
</evidence>
<dbReference type="EMBL" id="QOIP01000002">
    <property type="protein sequence ID" value="RLU25393.1"/>
    <property type="molecule type" value="Genomic_DNA"/>
</dbReference>
<name>A0A026WAL0_OOCBI</name>
<dbReference type="OrthoDB" id="25675at2759"/>
<keyword evidence="8" id="KW-0539">Nucleus</keyword>
<evidence type="ECO:0000256" key="5">
    <source>
        <dbReference type="ARBA" id="ARBA00022618"/>
    </source>
</evidence>
<dbReference type="Proteomes" id="UP000053097">
    <property type="component" value="Unassembled WGS sequence"/>
</dbReference>
<reference evidence="12 14" key="1">
    <citation type="journal article" date="2014" name="Curr. Biol.">
        <title>The genome of the clonal raider ant Cerapachys biroi.</title>
        <authorList>
            <person name="Oxley P.R."/>
            <person name="Ji L."/>
            <person name="Fetter-Pruneda I."/>
            <person name="McKenzie S.K."/>
            <person name="Li C."/>
            <person name="Hu H."/>
            <person name="Zhang G."/>
            <person name="Kronauer D.J."/>
        </authorList>
    </citation>
    <scope>NUCLEOTIDE SEQUENCE [LARGE SCALE GENOMIC DNA]</scope>
</reference>
<keyword evidence="6" id="KW-0498">Mitosis</keyword>
<dbReference type="InterPro" id="IPR008401">
    <property type="entry name" value="Apc13"/>
</dbReference>
<evidence type="ECO:0000256" key="7">
    <source>
        <dbReference type="ARBA" id="ARBA00022786"/>
    </source>
</evidence>
<dbReference type="GO" id="GO:0005680">
    <property type="term" value="C:anaphase-promoting complex"/>
    <property type="evidence" value="ECO:0007669"/>
    <property type="project" value="InterPro"/>
</dbReference>
<accession>A0A026WAL0</accession>